<dbReference type="AlphaFoldDB" id="A0A8X6RQ39"/>
<dbReference type="Gene3D" id="3.30.420.10">
    <property type="entry name" value="Ribonuclease H-like superfamily/Ribonuclease H"/>
    <property type="match status" value="1"/>
</dbReference>
<accession>A0A8X6RQ39</accession>
<protein>
    <submittedName>
        <fullName evidence="1">Transposable element Tcb2 transposase</fullName>
    </submittedName>
</protein>
<gene>
    <name evidence="1" type="primary">X975_04033</name>
    <name evidence="1" type="ORF">TNCV_4760111</name>
</gene>
<keyword evidence="2" id="KW-1185">Reference proteome</keyword>
<sequence length="89" mass="10284">MTALQYVYDILQPHVFPLMEQLPGIFFQQGNTRPRMASVSQACLRTVTTLPWLARYPDLCPIEPIWDHLGLRLGHSTSLNELEARLRHI</sequence>
<dbReference type="EMBL" id="BMAU01021172">
    <property type="protein sequence ID" value="GFX93132.1"/>
    <property type="molecule type" value="Genomic_DNA"/>
</dbReference>
<organism evidence="1 2">
    <name type="scientific">Trichonephila clavipes</name>
    <name type="common">Golden silk orbweaver</name>
    <name type="synonym">Nephila clavipes</name>
    <dbReference type="NCBI Taxonomy" id="2585209"/>
    <lineage>
        <taxon>Eukaryota</taxon>
        <taxon>Metazoa</taxon>
        <taxon>Ecdysozoa</taxon>
        <taxon>Arthropoda</taxon>
        <taxon>Chelicerata</taxon>
        <taxon>Arachnida</taxon>
        <taxon>Araneae</taxon>
        <taxon>Araneomorphae</taxon>
        <taxon>Entelegynae</taxon>
        <taxon>Araneoidea</taxon>
        <taxon>Nephilidae</taxon>
        <taxon>Trichonephila</taxon>
    </lineage>
</organism>
<reference evidence="1" key="1">
    <citation type="submission" date="2020-08" db="EMBL/GenBank/DDBJ databases">
        <title>Multicomponent nature underlies the extraordinary mechanical properties of spider dragline silk.</title>
        <authorList>
            <person name="Kono N."/>
            <person name="Nakamura H."/>
            <person name="Mori M."/>
            <person name="Yoshida Y."/>
            <person name="Ohtoshi R."/>
            <person name="Malay A.D."/>
            <person name="Moran D.A.P."/>
            <person name="Tomita M."/>
            <person name="Numata K."/>
            <person name="Arakawa K."/>
        </authorList>
    </citation>
    <scope>NUCLEOTIDE SEQUENCE</scope>
</reference>
<name>A0A8X6RQ39_TRICX</name>
<dbReference type="InterPro" id="IPR036397">
    <property type="entry name" value="RNaseH_sf"/>
</dbReference>
<evidence type="ECO:0000313" key="1">
    <source>
        <dbReference type="EMBL" id="GFX93132.1"/>
    </source>
</evidence>
<dbReference type="GO" id="GO:0003676">
    <property type="term" value="F:nucleic acid binding"/>
    <property type="evidence" value="ECO:0007669"/>
    <property type="project" value="InterPro"/>
</dbReference>
<proteinExistence type="predicted"/>
<evidence type="ECO:0000313" key="2">
    <source>
        <dbReference type="Proteomes" id="UP000887159"/>
    </source>
</evidence>
<dbReference type="Proteomes" id="UP000887159">
    <property type="component" value="Unassembled WGS sequence"/>
</dbReference>
<comment type="caution">
    <text evidence="1">The sequence shown here is derived from an EMBL/GenBank/DDBJ whole genome shotgun (WGS) entry which is preliminary data.</text>
</comment>